<evidence type="ECO:0000256" key="4">
    <source>
        <dbReference type="ARBA" id="ARBA00022833"/>
    </source>
</evidence>
<dbReference type="InterPro" id="IPR052173">
    <property type="entry name" value="Beta-lactam_resp_regulator"/>
</dbReference>
<keyword evidence="5 6" id="KW-0482">Metalloprotease</keyword>
<sequence>MMPWLIAAGVCLLPLLLGGRIAPVLARAGWTRQHPRAALALWQAAGLASGLGAVGAGLAVAAAPLAAAFPHGMHALGRQLLAGRGVAGLGPTHIAALLCSVGLVCWLLANTVGTLLKTAADQRRQRLLVDLVADHSSEHDAYVLPSREPVAYCVPGSEPRIVLSRGTLDVLDHGQLQAVLAHERAHLHGRHDLLLLPFIALAHAFPWLPAARHARDAVPVLLELLADDQARRAHGSLELAQAIVHMSARPESAPGTMALAGPAAAERVERLLTGVRSRSRWVSPAAYLVGGLLLSGPIAILLAPVWCGIP</sequence>
<dbReference type="CDD" id="cd07326">
    <property type="entry name" value="M56_BlaR1_MecR1_like"/>
    <property type="match status" value="1"/>
</dbReference>
<reference evidence="9 10" key="1">
    <citation type="submission" date="2019-10" db="EMBL/GenBank/DDBJ databases">
        <title>Whole genome shotgun sequence of Acrocarpospora macrocephala NBRC 16266.</title>
        <authorList>
            <person name="Ichikawa N."/>
            <person name="Kimura A."/>
            <person name="Kitahashi Y."/>
            <person name="Komaki H."/>
            <person name="Oguchi A."/>
        </authorList>
    </citation>
    <scope>NUCLEOTIDE SEQUENCE [LARGE SCALE GENOMIC DNA]</scope>
    <source>
        <strain evidence="9 10">NBRC 16266</strain>
    </source>
</reference>
<gene>
    <name evidence="9" type="ORF">Amac_046510</name>
</gene>
<dbReference type="GO" id="GO:0006508">
    <property type="term" value="P:proteolysis"/>
    <property type="evidence" value="ECO:0007669"/>
    <property type="project" value="UniProtKB-KW"/>
</dbReference>
<keyword evidence="7" id="KW-0812">Transmembrane</keyword>
<protein>
    <recommendedName>
        <fullName evidence="8">Peptidase M48 domain-containing protein</fullName>
    </recommendedName>
</protein>
<name>A0A5M3WQ33_9ACTN</name>
<organism evidence="9 10">
    <name type="scientific">Acrocarpospora macrocephala</name>
    <dbReference type="NCBI Taxonomy" id="150177"/>
    <lineage>
        <taxon>Bacteria</taxon>
        <taxon>Bacillati</taxon>
        <taxon>Actinomycetota</taxon>
        <taxon>Actinomycetes</taxon>
        <taxon>Streptosporangiales</taxon>
        <taxon>Streptosporangiaceae</taxon>
        <taxon>Acrocarpospora</taxon>
    </lineage>
</organism>
<keyword evidence="7" id="KW-1133">Transmembrane helix</keyword>
<comment type="cofactor">
    <cofactor evidence="6">
        <name>Zn(2+)</name>
        <dbReference type="ChEBI" id="CHEBI:29105"/>
    </cofactor>
    <text evidence="6">Binds 1 zinc ion per subunit.</text>
</comment>
<dbReference type="GO" id="GO:0046872">
    <property type="term" value="F:metal ion binding"/>
    <property type="evidence" value="ECO:0007669"/>
    <property type="project" value="UniProtKB-KW"/>
</dbReference>
<evidence type="ECO:0000259" key="8">
    <source>
        <dbReference type="Pfam" id="PF01435"/>
    </source>
</evidence>
<feature type="transmembrane region" description="Helical" evidence="7">
    <location>
        <begin position="81"/>
        <end position="109"/>
    </location>
</feature>
<dbReference type="PANTHER" id="PTHR34978:SF3">
    <property type="entry name" value="SLR0241 PROTEIN"/>
    <property type="match status" value="1"/>
</dbReference>
<evidence type="ECO:0000313" key="9">
    <source>
        <dbReference type="EMBL" id="GES11054.1"/>
    </source>
</evidence>
<feature type="transmembrane region" description="Helical" evidence="7">
    <location>
        <begin position="285"/>
        <end position="306"/>
    </location>
</feature>
<dbReference type="EMBL" id="BLAE01000026">
    <property type="protein sequence ID" value="GES11054.1"/>
    <property type="molecule type" value="Genomic_DNA"/>
</dbReference>
<evidence type="ECO:0000256" key="3">
    <source>
        <dbReference type="ARBA" id="ARBA00022801"/>
    </source>
</evidence>
<proteinExistence type="inferred from homology"/>
<keyword evidence="3 6" id="KW-0378">Hydrolase</keyword>
<evidence type="ECO:0000256" key="2">
    <source>
        <dbReference type="ARBA" id="ARBA00022723"/>
    </source>
</evidence>
<comment type="similarity">
    <text evidence="6">Belongs to the peptidase M48 family.</text>
</comment>
<dbReference type="PANTHER" id="PTHR34978">
    <property type="entry name" value="POSSIBLE SENSOR-TRANSDUCER PROTEIN BLAR"/>
    <property type="match status" value="1"/>
</dbReference>
<dbReference type="Pfam" id="PF01435">
    <property type="entry name" value="Peptidase_M48"/>
    <property type="match status" value="1"/>
</dbReference>
<feature type="transmembrane region" description="Helical" evidence="7">
    <location>
        <begin position="42"/>
        <end position="69"/>
    </location>
</feature>
<evidence type="ECO:0000256" key="7">
    <source>
        <dbReference type="SAM" id="Phobius"/>
    </source>
</evidence>
<comment type="caution">
    <text evidence="9">The sequence shown here is derived from an EMBL/GenBank/DDBJ whole genome shotgun (WGS) entry which is preliminary data.</text>
</comment>
<evidence type="ECO:0000256" key="6">
    <source>
        <dbReference type="RuleBase" id="RU003983"/>
    </source>
</evidence>
<evidence type="ECO:0000256" key="5">
    <source>
        <dbReference type="ARBA" id="ARBA00023049"/>
    </source>
</evidence>
<feature type="domain" description="Peptidase M48" evidence="8">
    <location>
        <begin position="128"/>
        <end position="196"/>
    </location>
</feature>
<dbReference type="InterPro" id="IPR001915">
    <property type="entry name" value="Peptidase_M48"/>
</dbReference>
<dbReference type="Gene3D" id="3.30.2010.10">
    <property type="entry name" value="Metalloproteases ('zincins'), catalytic domain"/>
    <property type="match status" value="1"/>
</dbReference>
<dbReference type="GO" id="GO:0004222">
    <property type="term" value="F:metalloendopeptidase activity"/>
    <property type="evidence" value="ECO:0007669"/>
    <property type="project" value="InterPro"/>
</dbReference>
<keyword evidence="4 6" id="KW-0862">Zinc</keyword>
<dbReference type="AlphaFoldDB" id="A0A5M3WQ33"/>
<keyword evidence="10" id="KW-1185">Reference proteome</keyword>
<dbReference type="Proteomes" id="UP000331127">
    <property type="component" value="Unassembled WGS sequence"/>
</dbReference>
<evidence type="ECO:0000256" key="1">
    <source>
        <dbReference type="ARBA" id="ARBA00022670"/>
    </source>
</evidence>
<keyword evidence="1 6" id="KW-0645">Protease</keyword>
<evidence type="ECO:0000313" key="10">
    <source>
        <dbReference type="Proteomes" id="UP000331127"/>
    </source>
</evidence>
<keyword evidence="2" id="KW-0479">Metal-binding</keyword>
<accession>A0A5M3WQ33</accession>
<keyword evidence="7" id="KW-0472">Membrane</keyword>